<dbReference type="Proteomes" id="UP000187172">
    <property type="component" value="Unassembled WGS sequence"/>
</dbReference>
<proteinExistence type="predicted"/>
<evidence type="ECO:0000313" key="1">
    <source>
        <dbReference type="EMBL" id="OMF52661.1"/>
    </source>
</evidence>
<dbReference type="RefSeq" id="WP_076172834.1">
    <property type="nucleotide sequence ID" value="NZ_MRTP01000006.1"/>
</dbReference>
<comment type="caution">
    <text evidence="1">The sequence shown here is derived from an EMBL/GenBank/DDBJ whole genome shotgun (WGS) entry which is preliminary data.</text>
</comment>
<reference evidence="1 2" key="1">
    <citation type="submission" date="2016-11" db="EMBL/GenBank/DDBJ databases">
        <title>Paenibacillus species isolates.</title>
        <authorList>
            <person name="Beno S.M."/>
        </authorList>
    </citation>
    <scope>NUCLEOTIDE SEQUENCE [LARGE SCALE GENOMIC DNA]</scope>
    <source>
        <strain evidence="1 2">FSL R5-0378</strain>
    </source>
</reference>
<evidence type="ECO:0000313" key="2">
    <source>
        <dbReference type="Proteomes" id="UP000187172"/>
    </source>
</evidence>
<organism evidence="1 2">
    <name type="scientific">Paenibacillus rhizosphaerae</name>
    <dbReference type="NCBI Taxonomy" id="297318"/>
    <lineage>
        <taxon>Bacteria</taxon>
        <taxon>Bacillati</taxon>
        <taxon>Bacillota</taxon>
        <taxon>Bacilli</taxon>
        <taxon>Bacillales</taxon>
        <taxon>Paenibacillaceae</taxon>
        <taxon>Paenibacillus</taxon>
    </lineage>
</organism>
<accession>A0A1R1ELG7</accession>
<dbReference type="InterPro" id="IPR046064">
    <property type="entry name" value="DUF6022"/>
</dbReference>
<dbReference type="Pfam" id="PF19486">
    <property type="entry name" value="DUF6022"/>
    <property type="match status" value="1"/>
</dbReference>
<protein>
    <submittedName>
        <fullName evidence="1">Uncharacterized protein</fullName>
    </submittedName>
</protein>
<sequence length="223" mass="25567">MNPIYSVVRSMNRHLGEIWEAILQEHAEELSSMFAEFGDRAYGVYIQQLMGPICEEVRKSGYEVPAGFRLSESVENWGPPEERERCVWYVVRDETGNPCGTAVLQIFHSHARFHLPQPPRFLALEETEQEAILQALCTSGVRLSGLLQRYRHSAGDEPREWEYGTDAGLLEYVQSYRGHTAVDFNYALSSWGRHGWELVQIVPHQDRLIGFFKRPVQQAGEGQ</sequence>
<dbReference type="EMBL" id="MRTP01000006">
    <property type="protein sequence ID" value="OMF52661.1"/>
    <property type="molecule type" value="Genomic_DNA"/>
</dbReference>
<name>A0A1R1ELG7_9BACL</name>
<dbReference type="AlphaFoldDB" id="A0A1R1ELG7"/>
<gene>
    <name evidence="1" type="ORF">BK138_21535</name>
</gene>
<keyword evidence="2" id="KW-1185">Reference proteome</keyword>